<dbReference type="Pfam" id="PF00400">
    <property type="entry name" value="WD40"/>
    <property type="match status" value="1"/>
</dbReference>
<dbReference type="InterPro" id="IPR011047">
    <property type="entry name" value="Quinoprotein_ADH-like_sf"/>
</dbReference>
<dbReference type="InterPro" id="IPR001680">
    <property type="entry name" value="WD40_rpt"/>
</dbReference>
<keyword evidence="6 8" id="KW-0067">ATP-binding</keyword>
<name>A0A5S9ISH9_UABAM</name>
<proteinExistence type="predicted"/>
<feature type="region of interest" description="Disordered" evidence="9">
    <location>
        <begin position="75"/>
        <end position="94"/>
    </location>
</feature>
<organism evidence="11 12">
    <name type="scientific">Uabimicrobium amorphum</name>
    <dbReference type="NCBI Taxonomy" id="2596890"/>
    <lineage>
        <taxon>Bacteria</taxon>
        <taxon>Pseudomonadati</taxon>
        <taxon>Planctomycetota</taxon>
        <taxon>Candidatus Uabimicrobiia</taxon>
        <taxon>Candidatus Uabimicrobiales</taxon>
        <taxon>Candidatus Uabimicrobiaceae</taxon>
        <taxon>Candidatus Uabimicrobium</taxon>
    </lineage>
</organism>
<evidence type="ECO:0000256" key="8">
    <source>
        <dbReference type="PROSITE-ProRule" id="PRU10141"/>
    </source>
</evidence>
<evidence type="ECO:0000259" key="10">
    <source>
        <dbReference type="PROSITE" id="PS50011"/>
    </source>
</evidence>
<dbReference type="PROSITE" id="PS50082">
    <property type="entry name" value="WD_REPEATS_2"/>
    <property type="match status" value="3"/>
</dbReference>
<feature type="repeat" description="WD" evidence="7">
    <location>
        <begin position="972"/>
        <end position="1002"/>
    </location>
</feature>
<dbReference type="Gene3D" id="3.30.200.20">
    <property type="entry name" value="Phosphorylase Kinase, domain 1"/>
    <property type="match status" value="2"/>
</dbReference>
<dbReference type="Gene3D" id="1.10.510.10">
    <property type="entry name" value="Transferase(Phosphotransferase) domain 1"/>
    <property type="match status" value="2"/>
</dbReference>
<feature type="repeat" description="WD" evidence="7">
    <location>
        <begin position="1305"/>
        <end position="1345"/>
    </location>
</feature>
<dbReference type="GO" id="GO:0005524">
    <property type="term" value="F:ATP binding"/>
    <property type="evidence" value="ECO:0007669"/>
    <property type="project" value="UniProtKB-UniRule"/>
</dbReference>
<keyword evidence="2" id="KW-0723">Serine/threonine-protein kinase</keyword>
<dbReference type="Pfam" id="PF00069">
    <property type="entry name" value="Pkinase"/>
    <property type="match status" value="2"/>
</dbReference>
<evidence type="ECO:0000256" key="4">
    <source>
        <dbReference type="ARBA" id="ARBA00022741"/>
    </source>
</evidence>
<evidence type="ECO:0000256" key="6">
    <source>
        <dbReference type="ARBA" id="ARBA00022840"/>
    </source>
</evidence>
<feature type="domain" description="Protein kinase" evidence="10">
    <location>
        <begin position="202"/>
        <end position="462"/>
    </location>
</feature>
<dbReference type="RefSeq" id="WP_151970784.1">
    <property type="nucleotide sequence ID" value="NZ_AP019860.1"/>
</dbReference>
<dbReference type="InterPro" id="IPR011009">
    <property type="entry name" value="Kinase-like_dom_sf"/>
</dbReference>
<evidence type="ECO:0000256" key="3">
    <source>
        <dbReference type="ARBA" id="ARBA00022679"/>
    </source>
</evidence>
<dbReference type="EMBL" id="AP019860">
    <property type="protein sequence ID" value="BBM86740.1"/>
    <property type="molecule type" value="Genomic_DNA"/>
</dbReference>
<evidence type="ECO:0000313" key="12">
    <source>
        <dbReference type="Proteomes" id="UP000326354"/>
    </source>
</evidence>
<reference evidence="11 12" key="1">
    <citation type="submission" date="2019-08" db="EMBL/GenBank/DDBJ databases">
        <title>Complete genome sequence of Candidatus Uab amorphum.</title>
        <authorList>
            <person name="Shiratori T."/>
            <person name="Suzuki S."/>
            <person name="Kakizawa Y."/>
            <person name="Ishida K."/>
        </authorList>
    </citation>
    <scope>NUCLEOTIDE SEQUENCE [LARGE SCALE GENOMIC DNA]</scope>
    <source>
        <strain evidence="11 12">SRT547</strain>
    </source>
</reference>
<feature type="compositionally biased region" description="Polar residues" evidence="9">
    <location>
        <begin position="78"/>
        <end position="94"/>
    </location>
</feature>
<keyword evidence="5 11" id="KW-0418">Kinase</keyword>
<evidence type="ECO:0000313" key="11">
    <source>
        <dbReference type="EMBL" id="BBM86740.1"/>
    </source>
</evidence>
<evidence type="ECO:0000256" key="1">
    <source>
        <dbReference type="ARBA" id="ARBA00012513"/>
    </source>
</evidence>
<evidence type="ECO:0000256" key="9">
    <source>
        <dbReference type="SAM" id="MobiDB-lite"/>
    </source>
</evidence>
<keyword evidence="12" id="KW-1185">Reference proteome</keyword>
<gene>
    <name evidence="11" type="ORF">UABAM_05127</name>
</gene>
<feature type="repeat" description="WD" evidence="7">
    <location>
        <begin position="1181"/>
        <end position="1215"/>
    </location>
</feature>
<dbReference type="SMART" id="SM00220">
    <property type="entry name" value="S_TKc"/>
    <property type="match status" value="2"/>
</dbReference>
<feature type="binding site" evidence="8">
    <location>
        <position position="530"/>
    </location>
    <ligand>
        <name>ATP</name>
        <dbReference type="ChEBI" id="CHEBI:30616"/>
    </ligand>
</feature>
<dbReference type="CDD" id="cd14014">
    <property type="entry name" value="STKc_PknB_like"/>
    <property type="match status" value="2"/>
</dbReference>
<dbReference type="FunFam" id="1.10.510.10:FF:000021">
    <property type="entry name" value="Serine/threonine protein kinase"/>
    <property type="match status" value="2"/>
</dbReference>
<evidence type="ECO:0000256" key="2">
    <source>
        <dbReference type="ARBA" id="ARBA00022527"/>
    </source>
</evidence>
<sequence length="1588" mass="180690">MATSNDFLFGKKAVENGFLDEKRLRNCYLIQKQSLQQGKKVSIAEITQKLKFLNDKQIEFIHSQVQQNIAQHIDKDTNNGTSHLPQNSPPKNTENFVQEYLQNDDTNVDFVQEYRQVSDTQNVDFVQEYRQVSDTQNVDFLQEYRQFSETQDENFLPEYRQLSETQEDQFIQELRNTNKDSSHQALLSMSSSHVSGETYGRYVIKKFLGKGGMGKVCLAHDPHLERDVAIKLMKVEGESDIYAKRFLREARAVAKLNHKNIISVYDIGYDKQQFFFIMDYIEGGSLKDWMGKSIPLQQKIRVMAQIITAIQYAHSEGIIHRDLKPANIMLTKTNEPKIMDFGLVKLLQSSSILSRSGAIFGTLQYMPPEQASDSSAVDERSDIYSLGVILYELLTGRLPFTSKTRMKLLTQILNDTPTSLSEINSEIPVQLSHICLKALQKKPHERYQTAQEFAAALQHLNLGRLEVEETNKLHMTKLFTNSTTGDTNRSRLEMGDRFGRYIVETKLGEGGMGAVYRIRDEKLNRSVALKIILGNQKEKQVQRFLQEARATASLKHPNIVEVYEIGELPQNYFTMELIEGRSLASLLRSKNLDARKAAIIMAKCSDALQYAHEKGIIHRDVKPSNIMMERNNEPKVMDFGLAKDMKEDSELSKSGDVLGTVVYMSPEQADGAAIDARSDVYSLGASLYEVLTKRPPFQGESPIRILKQIFTEDPLEPRMLNPDIPKDLEAICLKCLQKKPEKRYQSARELCDDLKNFIRKRPVNAKSITPFVRLQKAIARNKLLTILFVVILLSSVAITVVQTHYANIAMRQKEQAVRAKDAEEIAKNRANSAKESAEKALAIAKLATEKAQIAERKVEESLYRANLLLADKYNDNNQLQEVEDILNSIAQQRGDAQKDWEYRWQKHRKHFEKDHPVSQYTSQIRDLSVSDEGYIAMMTEEPLIKVFNPKTNKFMDFLDPSVNEGWVWVSCAISPDAKYLVAGNYFGNIHIWDVNSQQKVHVQSIQEQKPANFVGKFPQDAQRPFGLKFSNDSKVLLVSRETVDNSENEVLFRSLMLFDMRSFQITKKFSVPQEHRGPFDNNFVFCDLSDDVKYAVATRQDSNVYMYQTSSSKVRVFVMKKLLEEYYTKLRQPTTVKISPLTRCAIHPNNRWIFVCGGRHLYVIDVKQNKIKSDIVLSQQINDCTIDPSGKKIVAGTKDGSLHFWSLRNNDIVYDDFLTGAIEIRRCVFSADGQKIYTGGKKGVKVWGNSVERNPKRVALPYYSLFCAAHPTKDIVVVSPIKRPAVIAYNSKTGKRIVNGKIKELIGHMNGITHGQFDSNNVLYTCGYDGKIQKWDVDNMRPLGSAINAAGHRGLLHFTLIDNEKTLVVVGRKSFISFVDLPSKKQSLYRINDLAQAFGENEEHATNINIHLLRISWDGLHTVAVVGSNSYIYFLDTRQQKIINLIKLEQGKHHATNCILQFDAEKNCHYLYADNYSKIIKYRVEKNALKPLIEYTGNVAKITRFTIANGRLFGCSNEQGNISIWPLTAEENVITPYFSIKTSGYLANFALSKDGSVLFASGAESQNHDSRSSFLQIWDSSAPAKDSH</sequence>
<feature type="binding site" evidence="8">
    <location>
        <position position="231"/>
    </location>
    <ligand>
        <name>ATP</name>
        <dbReference type="ChEBI" id="CHEBI:30616"/>
    </ligand>
</feature>
<dbReference type="OrthoDB" id="500858at2"/>
<dbReference type="InterPro" id="IPR017441">
    <property type="entry name" value="Protein_kinase_ATP_BS"/>
</dbReference>
<evidence type="ECO:0000256" key="7">
    <source>
        <dbReference type="PROSITE-ProRule" id="PRU00221"/>
    </source>
</evidence>
<dbReference type="PANTHER" id="PTHR43289">
    <property type="entry name" value="MITOGEN-ACTIVATED PROTEIN KINASE KINASE KINASE 20-RELATED"/>
    <property type="match status" value="1"/>
</dbReference>
<dbReference type="EC" id="2.7.11.1" evidence="1"/>
<dbReference type="SUPFAM" id="SSF56112">
    <property type="entry name" value="Protein kinase-like (PK-like)"/>
    <property type="match status" value="2"/>
</dbReference>
<dbReference type="SUPFAM" id="SSF50998">
    <property type="entry name" value="Quinoprotein alcohol dehydrogenase-like"/>
    <property type="match status" value="1"/>
</dbReference>
<dbReference type="InterPro" id="IPR015943">
    <property type="entry name" value="WD40/YVTN_repeat-like_dom_sf"/>
</dbReference>
<keyword evidence="4 8" id="KW-0547">Nucleotide-binding</keyword>
<dbReference type="PROSITE" id="PS50011">
    <property type="entry name" value="PROTEIN_KINASE_DOM"/>
    <property type="match status" value="2"/>
</dbReference>
<dbReference type="PROSITE" id="PS00108">
    <property type="entry name" value="PROTEIN_KINASE_ST"/>
    <property type="match status" value="2"/>
</dbReference>
<dbReference type="SUPFAM" id="SSF101908">
    <property type="entry name" value="Putative isomerase YbhE"/>
    <property type="match status" value="1"/>
</dbReference>
<dbReference type="PANTHER" id="PTHR43289:SF6">
    <property type="entry name" value="SERINE_THREONINE-PROTEIN KINASE NEKL-3"/>
    <property type="match status" value="1"/>
</dbReference>
<dbReference type="InterPro" id="IPR000719">
    <property type="entry name" value="Prot_kinase_dom"/>
</dbReference>
<dbReference type="GO" id="GO:0004674">
    <property type="term" value="F:protein serine/threonine kinase activity"/>
    <property type="evidence" value="ECO:0007669"/>
    <property type="project" value="UniProtKB-KW"/>
</dbReference>
<accession>A0A5S9ISH9</accession>
<dbReference type="InterPro" id="IPR008271">
    <property type="entry name" value="Ser/Thr_kinase_AS"/>
</dbReference>
<feature type="domain" description="Protein kinase" evidence="10">
    <location>
        <begin position="501"/>
        <end position="758"/>
    </location>
</feature>
<evidence type="ECO:0000256" key="5">
    <source>
        <dbReference type="ARBA" id="ARBA00022777"/>
    </source>
</evidence>
<dbReference type="SMART" id="SM00320">
    <property type="entry name" value="WD40"/>
    <property type="match status" value="7"/>
</dbReference>
<keyword evidence="3" id="KW-0808">Transferase</keyword>
<dbReference type="KEGG" id="uam:UABAM_05127"/>
<keyword evidence="7" id="KW-0853">WD repeat</keyword>
<dbReference type="Proteomes" id="UP000326354">
    <property type="component" value="Chromosome"/>
</dbReference>
<dbReference type="Gene3D" id="2.130.10.10">
    <property type="entry name" value="YVTN repeat-like/Quinoprotein amine dehydrogenase"/>
    <property type="match status" value="3"/>
</dbReference>
<dbReference type="PROSITE" id="PS00107">
    <property type="entry name" value="PROTEIN_KINASE_ATP"/>
    <property type="match status" value="2"/>
</dbReference>
<protein>
    <recommendedName>
        <fullName evidence="1">non-specific serine/threonine protein kinase</fullName>
        <ecNumber evidence="1">2.7.11.1</ecNumber>
    </recommendedName>
</protein>